<dbReference type="Pfam" id="PF14464">
    <property type="entry name" value="Prok-JAB"/>
    <property type="match status" value="1"/>
</dbReference>
<dbReference type="InterPro" id="IPR050242">
    <property type="entry name" value="JAMM_MPN+_peptidase_M67A"/>
</dbReference>
<evidence type="ECO:0000259" key="6">
    <source>
        <dbReference type="PROSITE" id="PS50249"/>
    </source>
</evidence>
<evidence type="ECO:0000313" key="8">
    <source>
        <dbReference type="Proteomes" id="UP000192257"/>
    </source>
</evidence>
<keyword evidence="5" id="KW-0482">Metalloprotease</keyword>
<dbReference type="Proteomes" id="UP000192257">
    <property type="component" value="Unassembled WGS sequence"/>
</dbReference>
<keyword evidence="8" id="KW-1185">Reference proteome</keyword>
<dbReference type="GO" id="GO:0046872">
    <property type="term" value="F:metal ion binding"/>
    <property type="evidence" value="ECO:0007669"/>
    <property type="project" value="UniProtKB-KW"/>
</dbReference>
<evidence type="ECO:0000256" key="2">
    <source>
        <dbReference type="ARBA" id="ARBA00022723"/>
    </source>
</evidence>
<organism evidence="7 8">
    <name type="scientific">Trypanosoma theileri</name>
    <dbReference type="NCBI Taxonomy" id="67003"/>
    <lineage>
        <taxon>Eukaryota</taxon>
        <taxon>Discoba</taxon>
        <taxon>Euglenozoa</taxon>
        <taxon>Kinetoplastea</taxon>
        <taxon>Metakinetoplastina</taxon>
        <taxon>Trypanosomatida</taxon>
        <taxon>Trypanosomatidae</taxon>
        <taxon>Trypanosoma</taxon>
    </lineage>
</organism>
<dbReference type="RefSeq" id="XP_028886869.1">
    <property type="nucleotide sequence ID" value="XM_029021447.1"/>
</dbReference>
<dbReference type="VEuPathDB" id="TriTrypDB:TM35_000021290"/>
<evidence type="ECO:0000313" key="7">
    <source>
        <dbReference type="EMBL" id="ORC92803.1"/>
    </source>
</evidence>
<dbReference type="InterPro" id="IPR000555">
    <property type="entry name" value="JAMM/MPN+_dom"/>
</dbReference>
<dbReference type="Gene3D" id="3.40.140.10">
    <property type="entry name" value="Cytidine Deaminase, domain 2"/>
    <property type="match status" value="1"/>
</dbReference>
<dbReference type="GeneID" id="39981227"/>
<dbReference type="AlphaFoldDB" id="A0A1X0P845"/>
<sequence length="260" mass="28655">MTDKTAVLDRVYLAESVVQACLAHALTTEQEEVMGVLLGDIQPSSSPAGGAGRKWAHVWGAAVVQRSVRRKDRVEIAPTELAAVAAEAERRGGCVVGWYHSHPRITPYPSHVDLRSQRDYQQLESGWVGLIFSVFYTDTSQKSAVSIHCFQTGAGDSHIMVDFEIVPRLDKLSPSSLSRDLTHEMLQVFATEIEEAVELVRKRTGGAVDAVSAARALQEVQLYTMEKLIAEPALLHLQASIAYLEKKVKHLEGKLQNAQR</sequence>
<evidence type="ECO:0000256" key="5">
    <source>
        <dbReference type="ARBA" id="ARBA00023049"/>
    </source>
</evidence>
<dbReference type="OrthoDB" id="446074at2759"/>
<evidence type="ECO:0000256" key="4">
    <source>
        <dbReference type="ARBA" id="ARBA00022833"/>
    </source>
</evidence>
<dbReference type="PROSITE" id="PS50249">
    <property type="entry name" value="MPN"/>
    <property type="match status" value="1"/>
</dbReference>
<proteinExistence type="predicted"/>
<dbReference type="STRING" id="67003.A0A1X0P845"/>
<evidence type="ECO:0000256" key="3">
    <source>
        <dbReference type="ARBA" id="ARBA00022801"/>
    </source>
</evidence>
<dbReference type="GO" id="GO:0006508">
    <property type="term" value="P:proteolysis"/>
    <property type="evidence" value="ECO:0007669"/>
    <property type="project" value="UniProtKB-KW"/>
</dbReference>
<reference evidence="7 8" key="1">
    <citation type="submission" date="2017-03" db="EMBL/GenBank/DDBJ databases">
        <title>An alternative strategy for trypanosome survival in the mammalian bloodstream revealed through genome and transcriptome analysis of the ubiquitous bovine parasite Trypanosoma (Megatrypanum) theileri.</title>
        <authorList>
            <person name="Kelly S."/>
            <person name="Ivens A."/>
            <person name="Mott A."/>
            <person name="O'Neill E."/>
            <person name="Emms D."/>
            <person name="Macleod O."/>
            <person name="Voorheis P."/>
            <person name="Matthews J."/>
            <person name="Matthews K."/>
            <person name="Carrington M."/>
        </authorList>
    </citation>
    <scope>NUCLEOTIDE SEQUENCE [LARGE SCALE GENOMIC DNA]</scope>
    <source>
        <strain evidence="7">Edinburgh</strain>
    </source>
</reference>
<keyword evidence="4" id="KW-0862">Zinc</keyword>
<dbReference type="SMART" id="SM00232">
    <property type="entry name" value="JAB_MPN"/>
    <property type="match status" value="1"/>
</dbReference>
<keyword evidence="3" id="KW-0378">Hydrolase</keyword>
<feature type="domain" description="MPN" evidence="6">
    <location>
        <begin position="11"/>
        <end position="154"/>
    </location>
</feature>
<gene>
    <name evidence="7" type="ORF">TM35_000021290</name>
</gene>
<protein>
    <submittedName>
        <fullName evidence="7">Mov34/MPN/PAD-1 metallopeptidase</fullName>
    </submittedName>
</protein>
<dbReference type="GO" id="GO:0008237">
    <property type="term" value="F:metallopeptidase activity"/>
    <property type="evidence" value="ECO:0007669"/>
    <property type="project" value="UniProtKB-KW"/>
</dbReference>
<evidence type="ECO:0000256" key="1">
    <source>
        <dbReference type="ARBA" id="ARBA00022670"/>
    </source>
</evidence>
<dbReference type="InterPro" id="IPR028090">
    <property type="entry name" value="JAB_dom_prok"/>
</dbReference>
<keyword evidence="2" id="KW-0479">Metal-binding</keyword>
<dbReference type="PANTHER" id="PTHR10410">
    <property type="entry name" value="EUKARYOTIC TRANSLATION INITIATION FACTOR 3 -RELATED"/>
    <property type="match status" value="1"/>
</dbReference>
<dbReference type="InterPro" id="IPR037518">
    <property type="entry name" value="MPN"/>
</dbReference>
<keyword evidence="1" id="KW-0645">Protease</keyword>
<dbReference type="SUPFAM" id="SSF102712">
    <property type="entry name" value="JAB1/MPN domain"/>
    <property type="match status" value="1"/>
</dbReference>
<comment type="caution">
    <text evidence="7">The sequence shown here is derived from an EMBL/GenBank/DDBJ whole genome shotgun (WGS) entry which is preliminary data.</text>
</comment>
<accession>A0A1X0P845</accession>
<name>A0A1X0P845_9TRYP</name>
<dbReference type="EMBL" id="NBCO01000002">
    <property type="protein sequence ID" value="ORC92803.1"/>
    <property type="molecule type" value="Genomic_DNA"/>
</dbReference>